<reference evidence="4 5" key="1">
    <citation type="journal article" date="2017" name="Biotechnol. Biofuels">
        <title>Differential beta-glucosidase expression as a function of carbon source availability in Talaromyces amestolkiae: a genomic and proteomic approach.</title>
        <authorList>
            <person name="de Eugenio L.I."/>
            <person name="Mendez-Liter J.A."/>
            <person name="Nieto-Dominguez M."/>
            <person name="Alonso L."/>
            <person name="Gil-Munoz J."/>
            <person name="Barriuso J."/>
            <person name="Prieto A."/>
            <person name="Martinez M.J."/>
        </authorList>
    </citation>
    <scope>NUCLEOTIDE SEQUENCE [LARGE SCALE GENOMIC DNA]</scope>
    <source>
        <strain evidence="4 5">CIB</strain>
    </source>
</reference>
<dbReference type="Pfam" id="PF01546">
    <property type="entry name" value="Peptidase_M20"/>
    <property type="match status" value="1"/>
</dbReference>
<dbReference type="PANTHER" id="PTHR30575">
    <property type="entry name" value="PEPTIDASE M20"/>
    <property type="match status" value="1"/>
</dbReference>
<dbReference type="Pfam" id="PF07687">
    <property type="entry name" value="M20_dimer"/>
    <property type="match status" value="1"/>
</dbReference>
<dbReference type="InterPro" id="IPR017439">
    <property type="entry name" value="Amidohydrolase"/>
</dbReference>
<name>A0A364KMG6_TALAM</name>
<comment type="similarity">
    <text evidence="1">Belongs to the peptidase M20A family.</text>
</comment>
<dbReference type="CDD" id="cd05672">
    <property type="entry name" value="M20_ACY1L2-like"/>
    <property type="match status" value="1"/>
</dbReference>
<dbReference type="PANTHER" id="PTHR30575:SF0">
    <property type="entry name" value="XAA-ARG DIPEPTIDASE"/>
    <property type="match status" value="1"/>
</dbReference>
<accession>A0A364KMG6</accession>
<comment type="caution">
    <text evidence="4">The sequence shown here is derived from an EMBL/GenBank/DDBJ whole genome shotgun (WGS) entry which is preliminary data.</text>
</comment>
<dbReference type="InterPro" id="IPR052030">
    <property type="entry name" value="Peptidase_M20/M20A_hydrolases"/>
</dbReference>
<evidence type="ECO:0000313" key="4">
    <source>
        <dbReference type="EMBL" id="RAO64748.1"/>
    </source>
</evidence>
<dbReference type="NCBIfam" id="TIGR01891">
    <property type="entry name" value="amidohydrolases"/>
    <property type="match status" value="1"/>
</dbReference>
<evidence type="ECO:0000256" key="2">
    <source>
        <dbReference type="SAM" id="Coils"/>
    </source>
</evidence>
<keyword evidence="5" id="KW-1185">Reference proteome</keyword>
<dbReference type="InterPro" id="IPR002933">
    <property type="entry name" value="Peptidase_M20"/>
</dbReference>
<dbReference type="GO" id="GO:0016805">
    <property type="term" value="F:dipeptidase activity"/>
    <property type="evidence" value="ECO:0007669"/>
    <property type="project" value="TreeGrafter"/>
</dbReference>
<dbReference type="Proteomes" id="UP000249363">
    <property type="component" value="Unassembled WGS sequence"/>
</dbReference>
<sequence length="884" mass="98617">MADTVDKAVLKQVQIALQNADVELQDINKKIWSNPELAYNEYMAHDNICAMFENLATARSMNYQIRRKTYQLDTSFEIEYRKGNGGRIVVFNAEYDALPGIGHACGHNLIATSSIAAYIATVEALEALDTSSLPGYTVRLLGTPAEEGGGGKLKLIEAGAYKGVDACLMVHPVTQGNNDESIPSIHIAGPESLLANNKIKINYTGSTAHAAGAPWEGINALDAVVSAYVNISLLRQQILPSQRVHGVIANGGERPNVIPGSASLHYYIRSPDTKSLNTLTDRVFKCFEGAATATGCKVEFEWINNYQELKNNKPICEAYMETLKAMGHNCVLSDREVKGSLDGASTDMGNVMHQVPGFHALFQIPTEDGAGNHTHGFTAGAGSSEGYRRSIVCATATDIPFKNENAFAQGRPRRPRKRIGIVTKPQSGNFSTYKEPTPLNLQRVDFPIEIYAFQYWIENLASWPEDLFDVGQEYGAGARYHSRCVDETKSSLHLAVSAFSLAIFGRANNAYEILQRAEKNYARSITELRKELKVLSNNIIDELLIATMILSKYDNIMYGFRVRKSLKPLPPARYSGLPLLGSYAYHYKGTASLLQVRQERGYTQNVPLEKAVRRTIIRAHLLSGDPVPEWLQDDTYGEPDPALALDYLMIKAASLRSRSIIVINQGNRGMPSFIRHGEALKMVLAEAQMLDRLFAEWAENIPQSYKFITHKIPQHNDKKVPLEHHNLFFDRMFHSYATHGHAVVWHRYRAVRLLINSIEMDLLSQVAQYRPENPGKYLELSKVCQETINNLITDLCRGIPFFYLLNSCLNHGQRHTERAVELDDSMTIISSQFPPLMMAVLLAWPITIAVGIEGVPPDQMEWLKSRLQAVTQMVGSPMLQVTRK</sequence>
<dbReference type="OrthoDB" id="6119954at2759"/>
<dbReference type="InterPro" id="IPR036264">
    <property type="entry name" value="Bact_exopeptidase_dim_dom"/>
</dbReference>
<organism evidence="4 5">
    <name type="scientific">Talaromyces amestolkiae</name>
    <dbReference type="NCBI Taxonomy" id="1196081"/>
    <lineage>
        <taxon>Eukaryota</taxon>
        <taxon>Fungi</taxon>
        <taxon>Dikarya</taxon>
        <taxon>Ascomycota</taxon>
        <taxon>Pezizomycotina</taxon>
        <taxon>Eurotiomycetes</taxon>
        <taxon>Eurotiomycetidae</taxon>
        <taxon>Eurotiales</taxon>
        <taxon>Trichocomaceae</taxon>
        <taxon>Talaromyces</taxon>
        <taxon>Talaromyces sect. Talaromyces</taxon>
    </lineage>
</organism>
<dbReference type="EMBL" id="MIKG01000001">
    <property type="protein sequence ID" value="RAO64748.1"/>
    <property type="molecule type" value="Genomic_DNA"/>
</dbReference>
<gene>
    <name evidence="4" type="ORF">BHQ10_000760</name>
</gene>
<feature type="coiled-coil region" evidence="2">
    <location>
        <begin position="511"/>
        <end position="538"/>
    </location>
</feature>
<dbReference type="GeneID" id="63789977"/>
<dbReference type="SUPFAM" id="SSF55031">
    <property type="entry name" value="Bacterial exopeptidase dimerisation domain"/>
    <property type="match status" value="1"/>
</dbReference>
<dbReference type="Gene3D" id="3.30.70.360">
    <property type="match status" value="1"/>
</dbReference>
<keyword evidence="2" id="KW-0175">Coiled coil</keyword>
<proteinExistence type="inferred from homology"/>
<evidence type="ECO:0000256" key="1">
    <source>
        <dbReference type="ARBA" id="ARBA00006247"/>
    </source>
</evidence>
<dbReference type="SUPFAM" id="SSF53187">
    <property type="entry name" value="Zn-dependent exopeptidases"/>
    <property type="match status" value="1"/>
</dbReference>
<dbReference type="Gene3D" id="3.40.630.10">
    <property type="entry name" value="Zn peptidases"/>
    <property type="match status" value="1"/>
</dbReference>
<dbReference type="RefSeq" id="XP_040729265.1">
    <property type="nucleotide sequence ID" value="XM_040880313.1"/>
</dbReference>
<protein>
    <recommendedName>
        <fullName evidence="3">Peptidase M20 dimerisation domain-containing protein</fullName>
    </recommendedName>
</protein>
<evidence type="ECO:0000259" key="3">
    <source>
        <dbReference type="Pfam" id="PF07687"/>
    </source>
</evidence>
<evidence type="ECO:0000313" key="5">
    <source>
        <dbReference type="Proteomes" id="UP000249363"/>
    </source>
</evidence>
<feature type="domain" description="Peptidase M20 dimerisation" evidence="3">
    <location>
        <begin position="200"/>
        <end position="287"/>
    </location>
</feature>
<dbReference type="AlphaFoldDB" id="A0A364KMG6"/>
<dbReference type="FunFam" id="3.30.70.360:FF:000004">
    <property type="entry name" value="Peptidase M20 domain-containing protein 2"/>
    <property type="match status" value="1"/>
</dbReference>
<dbReference type="InterPro" id="IPR011650">
    <property type="entry name" value="Peptidase_M20_dimer"/>
</dbReference>